<evidence type="ECO:0000256" key="2">
    <source>
        <dbReference type="ARBA" id="ARBA00004584"/>
    </source>
</evidence>
<evidence type="ECO:0000256" key="1">
    <source>
        <dbReference type="ARBA" id="ARBA00004123"/>
    </source>
</evidence>
<evidence type="ECO:0000313" key="7">
    <source>
        <dbReference type="Ensembl" id="ENSCCRP00010091733.1"/>
    </source>
</evidence>
<keyword evidence="4" id="KW-0158">Chromosome</keyword>
<keyword evidence="6" id="KW-0137">Centromere</keyword>
<dbReference type="Ensembl" id="ENSCCRT00010101723.1">
    <property type="protein sequence ID" value="ENSCCRP00010091733.1"/>
    <property type="gene ID" value="ENSCCRG00010040092.1"/>
</dbReference>
<dbReference type="InterPro" id="IPR027417">
    <property type="entry name" value="P-loop_NTPase"/>
</dbReference>
<comment type="subcellular location">
    <subcellularLocation>
        <location evidence="2">Chromosome</location>
        <location evidence="2">Centromere</location>
    </subcellularLocation>
    <subcellularLocation>
        <location evidence="1">Nucleus</location>
    </subcellularLocation>
</comment>
<protein>
    <recommendedName>
        <fullName evidence="3">Centromere protein M</fullName>
    </recommendedName>
</protein>
<evidence type="ECO:0000256" key="5">
    <source>
        <dbReference type="ARBA" id="ARBA00023242"/>
    </source>
</evidence>
<organism evidence="7 8">
    <name type="scientific">Cyprinus carpio</name>
    <name type="common">Common carp</name>
    <dbReference type="NCBI Taxonomy" id="7962"/>
    <lineage>
        <taxon>Eukaryota</taxon>
        <taxon>Metazoa</taxon>
        <taxon>Chordata</taxon>
        <taxon>Craniata</taxon>
        <taxon>Vertebrata</taxon>
        <taxon>Euteleostomi</taxon>
        <taxon>Actinopterygii</taxon>
        <taxon>Neopterygii</taxon>
        <taxon>Teleostei</taxon>
        <taxon>Ostariophysi</taxon>
        <taxon>Cypriniformes</taxon>
        <taxon>Cyprinidae</taxon>
        <taxon>Cyprininae</taxon>
        <taxon>Cyprinus</taxon>
    </lineage>
</organism>
<proteinExistence type="predicted"/>
<reference evidence="7" key="1">
    <citation type="submission" date="2025-08" db="UniProtKB">
        <authorList>
            <consortium name="Ensembl"/>
        </authorList>
    </citation>
    <scope>IDENTIFICATION</scope>
</reference>
<keyword evidence="8" id="KW-1185">Reference proteome</keyword>
<evidence type="ECO:0000256" key="4">
    <source>
        <dbReference type="ARBA" id="ARBA00022454"/>
    </source>
</evidence>
<dbReference type="Pfam" id="PF11111">
    <property type="entry name" value="CENP-M"/>
    <property type="match status" value="1"/>
</dbReference>
<evidence type="ECO:0000256" key="3">
    <source>
        <dbReference type="ARBA" id="ARBA00016382"/>
    </source>
</evidence>
<reference evidence="7" key="2">
    <citation type="submission" date="2025-09" db="UniProtKB">
        <authorList>
            <consortium name="Ensembl"/>
        </authorList>
    </citation>
    <scope>IDENTIFICATION</scope>
</reference>
<dbReference type="AlphaFoldDB" id="A0A8C1NIC8"/>
<dbReference type="GO" id="GO:0005634">
    <property type="term" value="C:nucleus"/>
    <property type="evidence" value="ECO:0007669"/>
    <property type="project" value="UniProtKB-SubCell"/>
</dbReference>
<dbReference type="Gene3D" id="3.40.50.300">
    <property type="entry name" value="P-loop containing nucleotide triphosphate hydrolases"/>
    <property type="match status" value="1"/>
</dbReference>
<dbReference type="InterPro" id="IPR020987">
    <property type="entry name" value="Centromere_Cenp-M"/>
</dbReference>
<evidence type="ECO:0000313" key="8">
    <source>
        <dbReference type="Proteomes" id="UP000694427"/>
    </source>
</evidence>
<name>A0A8C1NIC8_CYPCA</name>
<keyword evidence="5" id="KW-0539">Nucleus</keyword>
<accession>A0A8C1NIC8</accession>
<dbReference type="PANTHER" id="PTHR34436:SF1">
    <property type="entry name" value="CENTROMERE PROTEIN M"/>
    <property type="match status" value="1"/>
</dbReference>
<dbReference type="PANTHER" id="PTHR34436">
    <property type="entry name" value="CENTROMERE PROTEIN M"/>
    <property type="match status" value="1"/>
</dbReference>
<evidence type="ECO:0000256" key="6">
    <source>
        <dbReference type="ARBA" id="ARBA00023328"/>
    </source>
</evidence>
<dbReference type="Proteomes" id="UP000694427">
    <property type="component" value="Unplaced"/>
</dbReference>
<dbReference type="GO" id="GO:0000775">
    <property type="term" value="C:chromosome, centromeric region"/>
    <property type="evidence" value="ECO:0007669"/>
    <property type="project" value="UniProtKB-SubCell"/>
</dbReference>
<sequence length="191" mass="21335">MALLTPYSKVPELNTATVLLVENEEELQSKLANALVQYEKDFNVNVRLARKLPLPVENKETRPRIDLIVFLVNLLSERSLQSVESSLAHLHSDCFLGKVCFLVTDGELRALFNSCKCVHTHFYLITVFRKVFVKIRRVLLSLSQTVDGVNAAAVRLLNILKVSAGMSPIATTALYLSSLTRCSVTSDLEED</sequence>